<accession>A0AAD9GVS3</accession>
<gene>
    <name evidence="2" type="ORF">P3T76_003519</name>
</gene>
<reference evidence="2" key="1">
    <citation type="submission" date="2023-08" db="EMBL/GenBank/DDBJ databases">
        <title>Reference Genome Resource for the Citrus Pathogen Phytophthora citrophthora.</title>
        <authorList>
            <person name="Moller H."/>
            <person name="Coetzee B."/>
            <person name="Rose L.J."/>
            <person name="Van Niekerk J.M."/>
        </authorList>
    </citation>
    <scope>NUCLEOTIDE SEQUENCE</scope>
    <source>
        <strain evidence="2">STE-U-9442</strain>
    </source>
</reference>
<comment type="caution">
    <text evidence="2">The sequence shown here is derived from an EMBL/GenBank/DDBJ whole genome shotgun (WGS) entry which is preliminary data.</text>
</comment>
<keyword evidence="3" id="KW-1185">Reference proteome</keyword>
<organism evidence="2 3">
    <name type="scientific">Phytophthora citrophthora</name>
    <dbReference type="NCBI Taxonomy" id="4793"/>
    <lineage>
        <taxon>Eukaryota</taxon>
        <taxon>Sar</taxon>
        <taxon>Stramenopiles</taxon>
        <taxon>Oomycota</taxon>
        <taxon>Peronosporomycetes</taxon>
        <taxon>Peronosporales</taxon>
        <taxon>Peronosporaceae</taxon>
        <taxon>Phytophthora</taxon>
    </lineage>
</organism>
<feature type="region of interest" description="Disordered" evidence="1">
    <location>
        <begin position="1"/>
        <end position="64"/>
    </location>
</feature>
<feature type="compositionally biased region" description="Polar residues" evidence="1">
    <location>
        <begin position="11"/>
        <end position="29"/>
    </location>
</feature>
<feature type="compositionally biased region" description="Basic and acidic residues" evidence="1">
    <location>
        <begin position="35"/>
        <end position="50"/>
    </location>
</feature>
<protein>
    <submittedName>
        <fullName evidence="2">Uncharacterized protein</fullName>
    </submittedName>
</protein>
<dbReference type="AlphaFoldDB" id="A0AAD9GVS3"/>
<sequence>MSPAKSIGGCTPSSIAPLQRTSNSHTGSSLPAMEKPVHHDNPVEPVRVKLQDPVGYPQSDTLWSSEGLKSRSSLLFSASQALIERPASFALRAPRLQTKTDVRSVHSGQTTPPSESDEGETTVDNQKEDENERDSASENAEDLSTSWGKTQKRSSREVILFFNSGLAAENDAV</sequence>
<dbReference type="Proteomes" id="UP001259832">
    <property type="component" value="Unassembled WGS sequence"/>
</dbReference>
<name>A0AAD9GVS3_9STRA</name>
<proteinExistence type="predicted"/>
<dbReference type="EMBL" id="JASMQC010000005">
    <property type="protein sequence ID" value="KAK1944986.1"/>
    <property type="molecule type" value="Genomic_DNA"/>
</dbReference>
<evidence type="ECO:0000313" key="2">
    <source>
        <dbReference type="EMBL" id="KAK1944986.1"/>
    </source>
</evidence>
<evidence type="ECO:0000313" key="3">
    <source>
        <dbReference type="Proteomes" id="UP001259832"/>
    </source>
</evidence>
<feature type="compositionally biased region" description="Basic and acidic residues" evidence="1">
    <location>
        <begin position="125"/>
        <end position="136"/>
    </location>
</feature>
<feature type="compositionally biased region" description="Acidic residues" evidence="1">
    <location>
        <begin position="115"/>
        <end position="124"/>
    </location>
</feature>
<evidence type="ECO:0000256" key="1">
    <source>
        <dbReference type="SAM" id="MobiDB-lite"/>
    </source>
</evidence>
<feature type="region of interest" description="Disordered" evidence="1">
    <location>
        <begin position="88"/>
        <end position="152"/>
    </location>
</feature>